<evidence type="ECO:0000313" key="2">
    <source>
        <dbReference type="Proteomes" id="UP001497680"/>
    </source>
</evidence>
<organism evidence="1 2">
    <name type="scientific">Hypoxylon rubiginosum</name>
    <dbReference type="NCBI Taxonomy" id="110542"/>
    <lineage>
        <taxon>Eukaryota</taxon>
        <taxon>Fungi</taxon>
        <taxon>Dikarya</taxon>
        <taxon>Ascomycota</taxon>
        <taxon>Pezizomycotina</taxon>
        <taxon>Sordariomycetes</taxon>
        <taxon>Xylariomycetidae</taxon>
        <taxon>Xylariales</taxon>
        <taxon>Hypoxylaceae</taxon>
        <taxon>Hypoxylon</taxon>
    </lineage>
</organism>
<keyword evidence="2" id="KW-1185">Reference proteome</keyword>
<reference evidence="1 2" key="1">
    <citation type="journal article" date="2022" name="New Phytol.">
        <title>Ecological generalism drives hyperdiversity of secondary metabolite gene clusters in xylarialean endophytes.</title>
        <authorList>
            <person name="Franco M.E.E."/>
            <person name="Wisecaver J.H."/>
            <person name="Arnold A.E."/>
            <person name="Ju Y.M."/>
            <person name="Slot J.C."/>
            <person name="Ahrendt S."/>
            <person name="Moore L.P."/>
            <person name="Eastman K.E."/>
            <person name="Scott K."/>
            <person name="Konkel Z."/>
            <person name="Mondo S.J."/>
            <person name="Kuo A."/>
            <person name="Hayes R.D."/>
            <person name="Haridas S."/>
            <person name="Andreopoulos B."/>
            <person name="Riley R."/>
            <person name="LaButti K."/>
            <person name="Pangilinan J."/>
            <person name="Lipzen A."/>
            <person name="Amirebrahimi M."/>
            <person name="Yan J."/>
            <person name="Adam C."/>
            <person name="Keymanesh K."/>
            <person name="Ng V."/>
            <person name="Louie K."/>
            <person name="Northen T."/>
            <person name="Drula E."/>
            <person name="Henrissat B."/>
            <person name="Hsieh H.M."/>
            <person name="Youens-Clark K."/>
            <person name="Lutzoni F."/>
            <person name="Miadlikowska J."/>
            <person name="Eastwood D.C."/>
            <person name="Hamelin R.C."/>
            <person name="Grigoriev I.V."/>
            <person name="U'Ren J.M."/>
        </authorList>
    </citation>
    <scope>NUCLEOTIDE SEQUENCE [LARGE SCALE GENOMIC DNA]</scope>
    <source>
        <strain evidence="1 2">ER1909</strain>
    </source>
</reference>
<protein>
    <submittedName>
        <fullName evidence="1">Spc98 family-domain-containing protein</fullName>
    </submittedName>
</protein>
<name>A0ACC0DDH9_9PEZI</name>
<sequence length="889" mass="101218">MAFAATLSALTEELVQVITSTSSQSDPNRFNVLRESSLRKLRHHNYLRTNQFDVEEKLNGFEEHFRVVNRDGLADALRERLDALAQISNKWTPDILHLLLQLEDQPVKKSKLTDLDLLNEPDEDSGPPLKWDDIAKEEGWDQDRDLWKNVNFEGGSSEDDDFESASDISSEAENTSLSSVEARYQKAATDFLVESQDESQLDQVRETQHWRNATAPKDAAGRTQKVSIPESHVVREVLFMLNGLENTLFDARGVPSFHYQLKNTSWEAYKALLGTYSETGRQLSVLREFTKTPQQIPLLQVFREAVEKRLGSFDKEISKLQARYVDIQQDVVISLARVLDDVKPHMQPLSCLSGIIQQLQQSKYPRPFHYLELLFDAAGISQLEGNDVVYEYIATLFFECFQVYLRSIRLWMASGELIDGDKTFFISSSSSQIPKSQVWKDQFTLRKTSDGILYAPRFLQPAASKILTTGKSVVVLKLLGKYQTIATLGGDQPLKLDGDFATKFGLFAPFSEVFNNAFEKWMQSKHHAASTTLQHTLYESCSLWSVLSAFQHIYLMSDGSRSDLFLSAIFNNIDILNAKWHDRFNLTSLAHEAFGNITNAHRISVSVLADGLAEDVTEIRRSVRKGLPSVRIIYRLSWPIRIVLSDESLTQYQAVFIFLLQLRRASSVLHRYRLVSDSVAGTSITSSEQAIYYGLRSKFLWFCNTLQSYLSTLVLGPLTDQLHVDLEQADDVSDMITSHSTFTKQMISEMCLSSKLDPIRQCILDMFDLAIRLQDARQLEAEREQEEDQELSRLSVMSSSPMKQGSRRYMKSGDEEDETFLLEQDRSSMMQDREKTFAEALREIRADSDRQLRFIVSGLRGVARASGETAAGKWDTLAEMLEVGIQERR</sequence>
<evidence type="ECO:0000313" key="1">
    <source>
        <dbReference type="EMBL" id="KAI6090793.1"/>
    </source>
</evidence>
<comment type="caution">
    <text evidence="1">The sequence shown here is derived from an EMBL/GenBank/DDBJ whole genome shotgun (WGS) entry which is preliminary data.</text>
</comment>
<dbReference type="EMBL" id="MU394289">
    <property type="protein sequence ID" value="KAI6090793.1"/>
    <property type="molecule type" value="Genomic_DNA"/>
</dbReference>
<dbReference type="Proteomes" id="UP001497680">
    <property type="component" value="Unassembled WGS sequence"/>
</dbReference>
<proteinExistence type="predicted"/>
<accession>A0ACC0DDH9</accession>
<gene>
    <name evidence="1" type="ORF">F4821DRAFT_227880</name>
</gene>